<proteinExistence type="predicted"/>
<sequence>MTDAHHDAIEAVRQSCSAAYTEPKIKGRARSVRPSPAHHQLVDCGRHLHQLALLSPGSAARIPHVPNSTLSVYRDGVREMRKSPGYPHFTLSLIPHGVSYPPSKIFRLFCQHYEKSNPILKT</sequence>
<gene>
    <name evidence="1" type="ORF">E2C01_015484</name>
</gene>
<dbReference type="Proteomes" id="UP000324222">
    <property type="component" value="Unassembled WGS sequence"/>
</dbReference>
<name>A0A5B7DN18_PORTR</name>
<accession>A0A5B7DN18</accession>
<comment type="caution">
    <text evidence="1">The sequence shown here is derived from an EMBL/GenBank/DDBJ whole genome shotgun (WGS) entry which is preliminary data.</text>
</comment>
<keyword evidence="2" id="KW-1185">Reference proteome</keyword>
<organism evidence="1 2">
    <name type="scientific">Portunus trituberculatus</name>
    <name type="common">Swimming crab</name>
    <name type="synonym">Neptunus trituberculatus</name>
    <dbReference type="NCBI Taxonomy" id="210409"/>
    <lineage>
        <taxon>Eukaryota</taxon>
        <taxon>Metazoa</taxon>
        <taxon>Ecdysozoa</taxon>
        <taxon>Arthropoda</taxon>
        <taxon>Crustacea</taxon>
        <taxon>Multicrustacea</taxon>
        <taxon>Malacostraca</taxon>
        <taxon>Eumalacostraca</taxon>
        <taxon>Eucarida</taxon>
        <taxon>Decapoda</taxon>
        <taxon>Pleocyemata</taxon>
        <taxon>Brachyura</taxon>
        <taxon>Eubrachyura</taxon>
        <taxon>Portunoidea</taxon>
        <taxon>Portunidae</taxon>
        <taxon>Portuninae</taxon>
        <taxon>Portunus</taxon>
    </lineage>
</organism>
<dbReference type="EMBL" id="VSRR010001092">
    <property type="protein sequence ID" value="MPC22469.1"/>
    <property type="molecule type" value="Genomic_DNA"/>
</dbReference>
<protein>
    <submittedName>
        <fullName evidence="1">Uncharacterized protein</fullName>
    </submittedName>
</protein>
<reference evidence="1 2" key="1">
    <citation type="submission" date="2019-05" db="EMBL/GenBank/DDBJ databases">
        <title>Another draft genome of Portunus trituberculatus and its Hox gene families provides insights of decapod evolution.</title>
        <authorList>
            <person name="Jeong J.-H."/>
            <person name="Song I."/>
            <person name="Kim S."/>
            <person name="Choi T."/>
            <person name="Kim D."/>
            <person name="Ryu S."/>
            <person name="Kim W."/>
        </authorList>
    </citation>
    <scope>NUCLEOTIDE SEQUENCE [LARGE SCALE GENOMIC DNA]</scope>
    <source>
        <tissue evidence="1">Muscle</tissue>
    </source>
</reference>
<evidence type="ECO:0000313" key="2">
    <source>
        <dbReference type="Proteomes" id="UP000324222"/>
    </source>
</evidence>
<dbReference type="AlphaFoldDB" id="A0A5B7DN18"/>
<evidence type="ECO:0000313" key="1">
    <source>
        <dbReference type="EMBL" id="MPC22469.1"/>
    </source>
</evidence>